<dbReference type="Proteomes" id="UP000580250">
    <property type="component" value="Unassembled WGS sequence"/>
</dbReference>
<dbReference type="EMBL" id="CAJEWN010000666">
    <property type="protein sequence ID" value="CAD2187989.1"/>
    <property type="molecule type" value="Genomic_DNA"/>
</dbReference>
<organism evidence="1 2">
    <name type="scientific">Meloidogyne enterolobii</name>
    <name type="common">Root-knot nematode worm</name>
    <name type="synonym">Meloidogyne mayaguensis</name>
    <dbReference type="NCBI Taxonomy" id="390850"/>
    <lineage>
        <taxon>Eukaryota</taxon>
        <taxon>Metazoa</taxon>
        <taxon>Ecdysozoa</taxon>
        <taxon>Nematoda</taxon>
        <taxon>Chromadorea</taxon>
        <taxon>Rhabditida</taxon>
        <taxon>Tylenchina</taxon>
        <taxon>Tylenchomorpha</taxon>
        <taxon>Tylenchoidea</taxon>
        <taxon>Meloidogynidae</taxon>
        <taxon>Meloidogyninae</taxon>
        <taxon>Meloidogyne</taxon>
    </lineage>
</organism>
<dbReference type="PANTHER" id="PTHR47331">
    <property type="entry name" value="PHD-TYPE DOMAIN-CONTAINING PROTEIN"/>
    <property type="match status" value="1"/>
</dbReference>
<dbReference type="OrthoDB" id="5876684at2759"/>
<protein>
    <submittedName>
        <fullName evidence="1">Uncharacterized protein</fullName>
    </submittedName>
</protein>
<dbReference type="PANTHER" id="PTHR47331:SF4">
    <property type="entry name" value="PEPTIDASE S1 DOMAIN-CONTAINING PROTEIN"/>
    <property type="match status" value="1"/>
</dbReference>
<proteinExistence type="predicted"/>
<sequence>MNLREFVTNARKALEKIPEIDKLTDLNQKVLGINWDIKMDNLEIKFPCSNLEDKFTRRKVLEIMASLFDPLGLVSPCLVNPKLLFQKLWDKPKNWDEELEITHSNEWINILNSWKNQKITVPRLVIIKNCKYQLHVFVDANKDTYAAVIYLRSKENDNVKVSLIYSRNRIRSKKQNLTIPRMELLALLIGTRAIKFVEKELQIEIEKKFIWSDAKVVLLWLNTKEKQPRFVENRLAEIRKNTDIIFKYVSTNENPSDVCTRGSTPEELRLNDLWWNGPIWLSKVEENWPNDLEIKIEIKSLDICETPITMSIKNTGINLIKFERFSNWQKLIKVMIIVLKFLREKFKLILKNDKWENKLLFLSKDKIEQTAENLLIKIVQKEKIDEFNKWEIFEDKIGIKRLKSRIKNSDANFELENPIIIPKNSEILPLLINNIHEKFKHVGVQSTLVEFLSKFWTPQSRRKVKETLKNV</sequence>
<evidence type="ECO:0000313" key="1">
    <source>
        <dbReference type="EMBL" id="CAD2187989.1"/>
    </source>
</evidence>
<gene>
    <name evidence="1" type="ORF">MENT_LOCUS40606</name>
</gene>
<dbReference type="Pfam" id="PF05380">
    <property type="entry name" value="Peptidase_A17"/>
    <property type="match status" value="1"/>
</dbReference>
<dbReference type="AlphaFoldDB" id="A0A6V7WLW0"/>
<name>A0A6V7WLW0_MELEN</name>
<reference evidence="1 2" key="1">
    <citation type="submission" date="2020-08" db="EMBL/GenBank/DDBJ databases">
        <authorList>
            <person name="Koutsovoulos G."/>
            <person name="Danchin GJ E."/>
        </authorList>
    </citation>
    <scope>NUCLEOTIDE SEQUENCE [LARGE SCALE GENOMIC DNA]</scope>
</reference>
<evidence type="ECO:0000313" key="2">
    <source>
        <dbReference type="Proteomes" id="UP000580250"/>
    </source>
</evidence>
<accession>A0A6V7WLW0</accession>
<comment type="caution">
    <text evidence="1">The sequence shown here is derived from an EMBL/GenBank/DDBJ whole genome shotgun (WGS) entry which is preliminary data.</text>
</comment>
<dbReference type="InterPro" id="IPR008042">
    <property type="entry name" value="Retrotrans_Pao"/>
</dbReference>